<organism evidence="1 2">
    <name type="scientific">Flavobacterium aureirubrum</name>
    <dbReference type="NCBI Taxonomy" id="3133147"/>
    <lineage>
        <taxon>Bacteria</taxon>
        <taxon>Pseudomonadati</taxon>
        <taxon>Bacteroidota</taxon>
        <taxon>Flavobacteriia</taxon>
        <taxon>Flavobacteriales</taxon>
        <taxon>Flavobacteriaceae</taxon>
        <taxon>Flavobacterium</taxon>
    </lineage>
</organism>
<dbReference type="RefSeq" id="WP_342696850.1">
    <property type="nucleotide sequence ID" value="NZ_JBCGDO010000023.1"/>
</dbReference>
<keyword evidence="2" id="KW-1185">Reference proteome</keyword>
<accession>A0ABU9N8A7</accession>
<evidence type="ECO:0000313" key="1">
    <source>
        <dbReference type="EMBL" id="MEM0543671.1"/>
    </source>
</evidence>
<reference evidence="1 2" key="1">
    <citation type="submission" date="2024-03" db="EMBL/GenBank/DDBJ databases">
        <title>Two novel species of the genus Flavobacterium exhibiting potentially degradation of complex polysaccharides.</title>
        <authorList>
            <person name="Lian X."/>
        </authorList>
    </citation>
    <scope>NUCLEOTIDE SEQUENCE [LARGE SCALE GENOMIC DNA]</scope>
    <source>
        <strain evidence="2">j3</strain>
    </source>
</reference>
<gene>
    <name evidence="1" type="ORF">WFZ85_13695</name>
</gene>
<evidence type="ECO:0008006" key="3">
    <source>
        <dbReference type="Google" id="ProtNLM"/>
    </source>
</evidence>
<sequence length="549" mass="64844">MRTLNKILVFIIFFVSIYSFGQKECFDESIIGQIESRYGKSPIINFKKFQLKLKTISNLKSAVINYCNSYEGYLDAFNSSTLDTIEKEHERDKILLSKYGVTENEYKLKKILLKVIPKTKYCDFKMSKSNFFRDKNVITLKFNDNLVIKIALNTDKETIKYIPLNIIYTSEYEDKIKTVINYYNNGNVRMIYSYWYDYPMKELVGHYGLYSSNGKIIKEINLEKELKIKSTDIKKLDNNIVDTLNVFKENKVLKLYDTNYGNLWLINYSIKRNETIDNRILIIKDDNSEILVDENLFDGNIKYNDIDAKNGYAITSSNEYTNEDYEGIKKLEKELNKKLIIANDTPFSPKNFIQKDTTLTPKKFYDFFDNRSYILPKGLNYFVNELSRVMNNLLIQSYKSHGFEGSNSTSGFEINSKIEKFNFLNSNIILKYNYNKFKIKSYRANDREISENAICIEFPKKILVSYDFQKNIKIKNKVEFYIDNIQFEKRDFDLEIYLSGRFSNDAKLNDITIYKNYLLKLKIVVSEHNFKVYLSNEDDILILDKEIKQ</sequence>
<name>A0ABU9N8A7_9FLAO</name>
<comment type="caution">
    <text evidence="1">The sequence shown here is derived from an EMBL/GenBank/DDBJ whole genome shotgun (WGS) entry which is preliminary data.</text>
</comment>
<evidence type="ECO:0000313" key="2">
    <source>
        <dbReference type="Proteomes" id="UP001460072"/>
    </source>
</evidence>
<proteinExistence type="predicted"/>
<protein>
    <recommendedName>
        <fullName evidence="3">DUF3857 domain-containing protein</fullName>
    </recommendedName>
</protein>
<dbReference type="Proteomes" id="UP001460072">
    <property type="component" value="Unassembled WGS sequence"/>
</dbReference>
<dbReference type="EMBL" id="JBCGDO010000023">
    <property type="protein sequence ID" value="MEM0543671.1"/>
    <property type="molecule type" value="Genomic_DNA"/>
</dbReference>